<dbReference type="RefSeq" id="WP_226590226.1">
    <property type="nucleotide sequence ID" value="NZ_BLAY01000168.1"/>
</dbReference>
<reference evidence="1" key="1">
    <citation type="submission" date="2019-10" db="EMBL/GenBank/DDBJ databases">
        <title>Draft genome sequece of Microseira wollei NIES-4236.</title>
        <authorList>
            <person name="Yamaguchi H."/>
            <person name="Suzuki S."/>
            <person name="Kawachi M."/>
        </authorList>
    </citation>
    <scope>NUCLEOTIDE SEQUENCE</scope>
    <source>
        <strain evidence="1">NIES-4236</strain>
    </source>
</reference>
<dbReference type="Proteomes" id="UP001050975">
    <property type="component" value="Unassembled WGS sequence"/>
</dbReference>
<comment type="caution">
    <text evidence="1">The sequence shown here is derived from an EMBL/GenBank/DDBJ whole genome shotgun (WGS) entry which is preliminary data.</text>
</comment>
<proteinExistence type="predicted"/>
<name>A0AAV3XQJ2_9CYAN</name>
<evidence type="ECO:0000313" key="1">
    <source>
        <dbReference type="EMBL" id="GET42535.1"/>
    </source>
</evidence>
<evidence type="ECO:0000313" key="2">
    <source>
        <dbReference type="Proteomes" id="UP001050975"/>
    </source>
</evidence>
<keyword evidence="2" id="KW-1185">Reference proteome</keyword>
<gene>
    <name evidence="1" type="ORF">MiSe_73530</name>
</gene>
<accession>A0AAV3XQJ2</accession>
<sequence length="126" mass="14347">MPTPCHIVVEGNPVIVYASRNGSPNKILPILKPFLEKFWQEREIHGEYGYTADCLVAQIVVRFGYEICEDDFSNLRVGVNYDPSVEYIYAIAQKDRKINVWVPQKEYRHNPSVGLQGCDRAGAEVC</sequence>
<dbReference type="EMBL" id="BLAY01000168">
    <property type="protein sequence ID" value="GET42535.1"/>
    <property type="molecule type" value="Genomic_DNA"/>
</dbReference>
<dbReference type="AlphaFoldDB" id="A0AAV3XQJ2"/>
<organism evidence="1 2">
    <name type="scientific">Microseira wollei NIES-4236</name>
    <dbReference type="NCBI Taxonomy" id="2530354"/>
    <lineage>
        <taxon>Bacteria</taxon>
        <taxon>Bacillati</taxon>
        <taxon>Cyanobacteriota</taxon>
        <taxon>Cyanophyceae</taxon>
        <taxon>Oscillatoriophycideae</taxon>
        <taxon>Aerosakkonematales</taxon>
        <taxon>Aerosakkonemataceae</taxon>
        <taxon>Microseira</taxon>
    </lineage>
</organism>
<protein>
    <submittedName>
        <fullName evidence="1">No_hits_found</fullName>
    </submittedName>
</protein>